<keyword evidence="4 8" id="KW-0547">Nucleotide-binding</keyword>
<protein>
    <recommendedName>
        <fullName evidence="8">Cobyrinate a,c-diamide synthase</fullName>
        <ecNumber evidence="8">6.3.5.11</ecNumber>
    </recommendedName>
    <alternativeName>
        <fullName evidence="8">Cobyrinic acid a,c-diamide synthetase</fullName>
    </alternativeName>
</protein>
<dbReference type="InterPro" id="IPR002586">
    <property type="entry name" value="CobQ/CobB/MinD/ParA_Nub-bd_dom"/>
</dbReference>
<dbReference type="SUPFAM" id="SSF52317">
    <property type="entry name" value="Class I glutamine amidotransferase-like"/>
    <property type="match status" value="1"/>
</dbReference>
<dbReference type="KEGG" id="mer:MMINT_10700"/>
<evidence type="ECO:0000256" key="7">
    <source>
        <dbReference type="ARBA" id="ARBA00022962"/>
    </source>
</evidence>
<dbReference type="PROSITE" id="PS51274">
    <property type="entry name" value="GATASE_COBBQ"/>
    <property type="match status" value="1"/>
</dbReference>
<feature type="active site" description="Nucleophile" evidence="8">
    <location>
        <position position="341"/>
    </location>
</feature>
<evidence type="ECO:0000256" key="1">
    <source>
        <dbReference type="ARBA" id="ARBA00001946"/>
    </source>
</evidence>
<organism evidence="11 12">
    <name type="scientific">Methanomassiliicoccus intestinalis (strain Issoire-Mx1)</name>
    <dbReference type="NCBI Taxonomy" id="1295009"/>
    <lineage>
        <taxon>Archaea</taxon>
        <taxon>Methanobacteriati</taxon>
        <taxon>Thermoplasmatota</taxon>
        <taxon>Thermoplasmata</taxon>
        <taxon>Methanomassiliicoccales</taxon>
        <taxon>Methanomassiliicoccaceae</taxon>
        <taxon>Methanomassiliicoccus</taxon>
    </lineage>
</organism>
<name>R9TAH9_METII</name>
<dbReference type="Proteomes" id="UP000014070">
    <property type="component" value="Chromosome"/>
</dbReference>
<evidence type="ECO:0000256" key="2">
    <source>
        <dbReference type="ARBA" id="ARBA00022573"/>
    </source>
</evidence>
<keyword evidence="6 8" id="KW-0460">Magnesium</keyword>
<dbReference type="SUPFAM" id="SSF52540">
    <property type="entry name" value="P-loop containing nucleoside triphosphate hydrolases"/>
    <property type="match status" value="1"/>
</dbReference>
<dbReference type="UniPathway" id="UPA00148">
    <property type="reaction ID" value="UER00231"/>
</dbReference>
<dbReference type="CDD" id="cd05388">
    <property type="entry name" value="CobB_N"/>
    <property type="match status" value="1"/>
</dbReference>
<dbReference type="GO" id="GO:0042242">
    <property type="term" value="F:cobyrinic acid a,c-diamide synthase activity"/>
    <property type="evidence" value="ECO:0007669"/>
    <property type="project" value="UniProtKB-UniRule"/>
</dbReference>
<dbReference type="EC" id="6.3.5.11" evidence="8"/>
<dbReference type="HAMAP" id="MF_00027">
    <property type="entry name" value="CobB_CbiA"/>
    <property type="match status" value="1"/>
</dbReference>
<evidence type="ECO:0000256" key="4">
    <source>
        <dbReference type="ARBA" id="ARBA00022741"/>
    </source>
</evidence>
<feature type="domain" description="CobB/CobQ-like glutamine amidotransferase" evidence="10">
    <location>
        <begin position="259"/>
        <end position="444"/>
    </location>
</feature>
<dbReference type="RefSeq" id="WP_020448938.1">
    <property type="nucleotide sequence ID" value="NC_021353.1"/>
</dbReference>
<evidence type="ECO:0000256" key="5">
    <source>
        <dbReference type="ARBA" id="ARBA00022840"/>
    </source>
</evidence>
<reference evidence="11 12" key="1">
    <citation type="journal article" date="2013" name="Genome Announc.">
        <title>Genome sequence of 'Candidatus Methanomassiliicoccus intestinalis' Issoire-Mx1, a third thermoplasmatales-related methanogenic archaeon from human feces.</title>
        <authorList>
            <person name="Borrel G."/>
            <person name="Harris H.M."/>
            <person name="Parisot N."/>
            <person name="Gaci N."/>
            <person name="Tottey W."/>
            <person name="Mihajlovski A."/>
            <person name="Deane J."/>
            <person name="Gribaldo S."/>
            <person name="Bardot O."/>
            <person name="Peyretaillade E."/>
            <person name="Peyret P."/>
            <person name="O'Toole P.W."/>
            <person name="Brugere J.F."/>
        </authorList>
    </citation>
    <scope>NUCLEOTIDE SEQUENCE [LARGE SCALE GENOMIC DNA]</scope>
    <source>
        <strain evidence="11 12">Issoire-Mx1</strain>
    </source>
</reference>
<evidence type="ECO:0000313" key="11">
    <source>
        <dbReference type="EMBL" id="AGN26413.1"/>
    </source>
</evidence>
<dbReference type="InterPro" id="IPR011698">
    <property type="entry name" value="GATase_3"/>
</dbReference>
<evidence type="ECO:0000313" key="12">
    <source>
        <dbReference type="Proteomes" id="UP000014070"/>
    </source>
</evidence>
<dbReference type="EMBL" id="CP005934">
    <property type="protein sequence ID" value="AGN26413.1"/>
    <property type="molecule type" value="Genomic_DNA"/>
</dbReference>
<dbReference type="CDD" id="cd03130">
    <property type="entry name" value="GATase1_CobB"/>
    <property type="match status" value="1"/>
</dbReference>
<keyword evidence="7 8" id="KW-0315">Glutamine amidotransferase</keyword>
<comment type="pathway">
    <text evidence="8">Cofactor biosynthesis; adenosylcobalamin biosynthesis; cob(II)yrinate a,c-diamide from sirohydrochlorin (anaerobic route): step 10/10.</text>
</comment>
<accession>R9TAH9</accession>
<dbReference type="Gene3D" id="3.40.50.300">
    <property type="entry name" value="P-loop containing nucleotide triphosphate hydrolases"/>
    <property type="match status" value="1"/>
</dbReference>
<evidence type="ECO:0000259" key="9">
    <source>
        <dbReference type="Pfam" id="PF01656"/>
    </source>
</evidence>
<comment type="similarity">
    <text evidence="8">Belongs to the CobB/CbiA family.</text>
</comment>
<evidence type="ECO:0000256" key="8">
    <source>
        <dbReference type="HAMAP-Rule" id="MF_00027"/>
    </source>
</evidence>
<evidence type="ECO:0000256" key="6">
    <source>
        <dbReference type="ARBA" id="ARBA00022842"/>
    </source>
</evidence>
<dbReference type="InterPro" id="IPR004484">
    <property type="entry name" value="CbiA/CobB_synth"/>
</dbReference>
<keyword evidence="3 8" id="KW-0436">Ligase</keyword>
<dbReference type="PANTHER" id="PTHR43873:SF1">
    <property type="entry name" value="COBYRINATE A,C-DIAMIDE SYNTHASE"/>
    <property type="match status" value="1"/>
</dbReference>
<keyword evidence="5 8" id="KW-0067">ATP-binding</keyword>
<keyword evidence="2 8" id="KW-0169">Cobalamin biosynthesis</keyword>
<feature type="site" description="Increases nucleophilicity of active site Cys" evidence="8">
    <location>
        <position position="441"/>
    </location>
</feature>
<dbReference type="GO" id="GO:0005524">
    <property type="term" value="F:ATP binding"/>
    <property type="evidence" value="ECO:0007669"/>
    <property type="project" value="UniProtKB-UniRule"/>
</dbReference>
<dbReference type="STRING" id="1295009.MMINT_10700"/>
<comment type="catalytic activity">
    <reaction evidence="8">
        <text>cob(II)yrinate + 2 L-glutamine + 2 ATP + 2 H2O = cob(II)yrinate a,c diamide + 2 L-glutamate + 2 ADP + 2 phosphate + 2 H(+)</text>
        <dbReference type="Rhea" id="RHEA:26289"/>
        <dbReference type="ChEBI" id="CHEBI:15377"/>
        <dbReference type="ChEBI" id="CHEBI:15378"/>
        <dbReference type="ChEBI" id="CHEBI:29985"/>
        <dbReference type="ChEBI" id="CHEBI:30616"/>
        <dbReference type="ChEBI" id="CHEBI:43474"/>
        <dbReference type="ChEBI" id="CHEBI:58359"/>
        <dbReference type="ChEBI" id="CHEBI:58537"/>
        <dbReference type="ChEBI" id="CHEBI:58894"/>
        <dbReference type="ChEBI" id="CHEBI:456216"/>
        <dbReference type="EC" id="6.3.5.11"/>
    </reaction>
</comment>
<dbReference type="Gene3D" id="3.40.50.880">
    <property type="match status" value="1"/>
</dbReference>
<dbReference type="NCBIfam" id="NF002204">
    <property type="entry name" value="PRK01077.1"/>
    <property type="match status" value="1"/>
</dbReference>
<dbReference type="InterPro" id="IPR029062">
    <property type="entry name" value="Class_I_gatase-like"/>
</dbReference>
<dbReference type="PANTHER" id="PTHR43873">
    <property type="entry name" value="COBYRINATE A,C-DIAMIDE SYNTHASE"/>
    <property type="match status" value="1"/>
</dbReference>
<dbReference type="HOGENOM" id="CLU_022752_2_1_2"/>
<dbReference type="InParanoid" id="R9TAH9"/>
<comment type="domain">
    <text evidence="8">Comprises of two domains. The C-terminal domain contains the binding site for glutamine and catalyzes the hydrolysis of this substrate to glutamate and ammonia. The N-terminal domain is anticipated to bind ATP and cobyrinate and catalyzes the ultimate synthesis of the diamide product. The ammonia produced via the glutaminase domain is probably translocated to the adjacent domain via a molecular tunnel, where it reacts with an activated intermediate.</text>
</comment>
<feature type="domain" description="CobQ/CobB/MinD/ParA nucleotide binding" evidence="9">
    <location>
        <begin position="21"/>
        <end position="202"/>
    </location>
</feature>
<proteinExistence type="inferred from homology"/>
<dbReference type="Pfam" id="PF01656">
    <property type="entry name" value="CbiA"/>
    <property type="match status" value="1"/>
</dbReference>
<evidence type="ECO:0000256" key="3">
    <source>
        <dbReference type="ARBA" id="ARBA00022598"/>
    </source>
</evidence>
<keyword evidence="12" id="KW-1185">Reference proteome</keyword>
<evidence type="ECO:0000259" key="10">
    <source>
        <dbReference type="Pfam" id="PF07685"/>
    </source>
</evidence>
<gene>
    <name evidence="8" type="primary">cbiA</name>
    <name evidence="11" type="ORF">MMINT_10700</name>
</gene>
<comment type="miscellaneous">
    <text evidence="8">The a and c carboxylates of cobyrinate are activated for nucleophilic attack via formation of a phosphorylated intermediate by ATP. CbiA catalyzes first the amidation of the c-carboxylate, and then that of the a-carboxylate.</text>
</comment>
<dbReference type="InterPro" id="IPR027417">
    <property type="entry name" value="P-loop_NTPase"/>
</dbReference>
<dbReference type="GeneID" id="41323467"/>
<dbReference type="NCBIfam" id="TIGR00379">
    <property type="entry name" value="cobB"/>
    <property type="match status" value="1"/>
</dbReference>
<comment type="function">
    <text evidence="8">Catalyzes the ATP-dependent amidation of the two carboxylate groups at positions a and c of cobyrinate, using either L-glutamine or ammonia as the nitrogen source.</text>
</comment>
<dbReference type="Pfam" id="PF07685">
    <property type="entry name" value="GATase_3"/>
    <property type="match status" value="1"/>
</dbReference>
<comment type="cofactor">
    <cofactor evidence="1 8">
        <name>Mg(2+)</name>
        <dbReference type="ChEBI" id="CHEBI:18420"/>
    </cofactor>
</comment>
<dbReference type="AlphaFoldDB" id="R9TAH9"/>
<sequence length="472" mass="52536">MKQSNEKIITQKAKFPRILLGATSSGSGKTTITCGILQALVNRGMSVSSFKCGPDYIDPMFHSNAIGTSSSNLDLFFSEPDTVRYLFTKSAKDSDISVIEGVMGYYDGISSASSRASAYEVSVTLDAPAILIVDSRGASTSVIATILGFLEYKKDSHIKGVILNRMSEKVYQRIKNVIENDLKIDVLGYVPSIPDISLESRHLGLVTPDNIKDIKNKLNLIAEVLEKTVNIDKIIEISKSASSLECQDMPVRKMEGRPRIAIAKDEAFCFMYRDNLELLEDMGAQIEYFSPIHDECIPASDGVILYGGYPELYAEELSRNSSMIESIKKAVSGGMPCIAECGGFMYLHDEMEDPSGTSHSMCGIISGRSYKTEKLVRFGYVDLKSKNDSWILKSNETVKAHEFHYWDSSNCGSDVISTRASGDGSWECIHCENNVFAGYPHIFYRSCPDMIRRFLEACINYRTVREKYLKQE</sequence>
<dbReference type="GO" id="GO:0009236">
    <property type="term" value="P:cobalamin biosynthetic process"/>
    <property type="evidence" value="ECO:0007669"/>
    <property type="project" value="UniProtKB-UniRule"/>
</dbReference>